<evidence type="ECO:0000256" key="5">
    <source>
        <dbReference type="ARBA" id="ARBA00023136"/>
    </source>
</evidence>
<dbReference type="PROSITE" id="PS51328">
    <property type="entry name" value="L_LECTIN_LIKE"/>
    <property type="match status" value="1"/>
</dbReference>
<feature type="domain" description="L-type lectin-like" evidence="7">
    <location>
        <begin position="61"/>
        <end position="300"/>
    </location>
</feature>
<evidence type="ECO:0000256" key="4">
    <source>
        <dbReference type="ARBA" id="ARBA00022989"/>
    </source>
</evidence>
<proteinExistence type="predicted"/>
<accession>A0ABM0ZQT7</accession>
<dbReference type="GeneID" id="101643496"/>
<gene>
    <name evidence="9" type="primary">LMAN2L</name>
</gene>
<dbReference type="InterPro" id="IPR051136">
    <property type="entry name" value="Intracellular_Lectin-GPT"/>
</dbReference>
<name>A0ABM0ZQT7_ECHTE</name>
<dbReference type="Proteomes" id="UP000694863">
    <property type="component" value="Unplaced"/>
</dbReference>
<evidence type="ECO:0000259" key="7">
    <source>
        <dbReference type="PROSITE" id="PS51328"/>
    </source>
</evidence>
<keyword evidence="5" id="KW-0472">Membrane</keyword>
<dbReference type="InterPro" id="IPR005052">
    <property type="entry name" value="Lectin_leg"/>
</dbReference>
<evidence type="ECO:0000256" key="6">
    <source>
        <dbReference type="SAM" id="MobiDB-lite"/>
    </source>
</evidence>
<evidence type="ECO:0000313" key="8">
    <source>
        <dbReference type="Proteomes" id="UP000694863"/>
    </source>
</evidence>
<evidence type="ECO:0000313" key="9">
    <source>
        <dbReference type="RefSeq" id="XP_012860562.2"/>
    </source>
</evidence>
<keyword evidence="2" id="KW-0812">Transmembrane</keyword>
<sequence length="339" mass="37983">MRDSAPRRAAPAPALKGVPALKVDRPGAQGQRRARVPAPFAARAPRRRAPSSSSRASPARFEALWSAGHGFPATSTPGIGTSSSSLWNLMGNAMVMTQYVRLTPDVQSKQGALWNRVPCFLRDWELQVHFKIHGQGKKNLHGDGLAIWYTKDRMQPGPVFGNMDKFVGLGVFVDTYPNEEKQQEAQKKRYSPAVQRVFPYVSAMVNNGSLSYDHERDGRPTELGGCTAIVRNLHYDTFLVIRYVKRHLTIMVDIDGKHEWRDCIEVPGVRLPRGYYFGTSSITGDLSDNHDVVSLKLFELTVERTPEEERLHRDVFLPSVDNMKLPDSKPRGTWETVSG</sequence>
<comment type="subcellular location">
    <subcellularLocation>
        <location evidence="1">Membrane</location>
        <topology evidence="1">Single-pass type I membrane protein</topology>
    </subcellularLocation>
</comment>
<dbReference type="PANTHER" id="PTHR12223">
    <property type="entry name" value="VESICULAR MANNOSE-BINDING LECTIN"/>
    <property type="match status" value="1"/>
</dbReference>
<dbReference type="PANTHER" id="PTHR12223:SF20">
    <property type="entry name" value="VIP36-LIKE PROTEIN"/>
    <property type="match status" value="1"/>
</dbReference>
<evidence type="ECO:0000256" key="1">
    <source>
        <dbReference type="ARBA" id="ARBA00004479"/>
    </source>
</evidence>
<dbReference type="Pfam" id="PF03388">
    <property type="entry name" value="Lectin_leg-like"/>
    <property type="match status" value="1"/>
</dbReference>
<dbReference type="SUPFAM" id="SSF49899">
    <property type="entry name" value="Concanavalin A-like lectins/glucanases"/>
    <property type="match status" value="1"/>
</dbReference>
<keyword evidence="4" id="KW-1133">Transmembrane helix</keyword>
<organism evidence="8 9">
    <name type="scientific">Echinops telfairi</name>
    <name type="common">Lesser hedgehog tenrec</name>
    <dbReference type="NCBI Taxonomy" id="9371"/>
    <lineage>
        <taxon>Eukaryota</taxon>
        <taxon>Metazoa</taxon>
        <taxon>Chordata</taxon>
        <taxon>Craniata</taxon>
        <taxon>Vertebrata</taxon>
        <taxon>Euteleostomi</taxon>
        <taxon>Mammalia</taxon>
        <taxon>Eutheria</taxon>
        <taxon>Afrotheria</taxon>
        <taxon>Tenrecidae</taxon>
        <taxon>Tenrecinae</taxon>
        <taxon>Echinops</taxon>
    </lineage>
</organism>
<dbReference type="RefSeq" id="XP_012860562.2">
    <property type="nucleotide sequence ID" value="XM_013005108.2"/>
</dbReference>
<reference evidence="9" key="1">
    <citation type="submission" date="2025-08" db="UniProtKB">
        <authorList>
            <consortium name="RefSeq"/>
        </authorList>
    </citation>
    <scope>IDENTIFICATION</scope>
</reference>
<evidence type="ECO:0000256" key="3">
    <source>
        <dbReference type="ARBA" id="ARBA00022729"/>
    </source>
</evidence>
<keyword evidence="3" id="KW-0732">Signal</keyword>
<keyword evidence="8" id="KW-1185">Reference proteome</keyword>
<feature type="region of interest" description="Disordered" evidence="6">
    <location>
        <begin position="1"/>
        <end position="57"/>
    </location>
</feature>
<protein>
    <submittedName>
        <fullName evidence="9">VIP36-like protein</fullName>
    </submittedName>
</protein>
<evidence type="ECO:0000256" key="2">
    <source>
        <dbReference type="ARBA" id="ARBA00022692"/>
    </source>
</evidence>
<dbReference type="Gene3D" id="2.60.120.200">
    <property type="match status" value="1"/>
</dbReference>
<dbReference type="InterPro" id="IPR013320">
    <property type="entry name" value="ConA-like_dom_sf"/>
</dbReference>